<dbReference type="InterPro" id="IPR038955">
    <property type="entry name" value="PriA/CPL1_fungi"/>
</dbReference>
<feature type="signal peptide" evidence="1">
    <location>
        <begin position="1"/>
        <end position="19"/>
    </location>
</feature>
<feature type="domain" description="Protein CPL1-like" evidence="2">
    <location>
        <begin position="212"/>
        <end position="268"/>
    </location>
</feature>
<evidence type="ECO:0000256" key="1">
    <source>
        <dbReference type="SAM" id="SignalP"/>
    </source>
</evidence>
<evidence type="ECO:0000259" key="2">
    <source>
        <dbReference type="Pfam" id="PF21671"/>
    </source>
</evidence>
<name>A0A061B082_RHOTO</name>
<reference evidence="3" key="1">
    <citation type="journal article" date="2014" name="Genome Announc.">
        <title>Draft genome sequence of Rhodosporidium toruloides CECT1137, an oleaginous yeast of biotechnological interest.</title>
        <authorList>
            <person name="Morin N."/>
            <person name="Calcas X."/>
            <person name="Devillers H."/>
            <person name="Durrens P."/>
            <person name="Sherman D.J."/>
            <person name="Nicaud J.-M."/>
            <person name="Neuveglise C."/>
        </authorList>
    </citation>
    <scope>NUCLEOTIDE SEQUENCE</scope>
    <source>
        <strain evidence="3">CECT1137</strain>
    </source>
</reference>
<dbReference type="InterPro" id="IPR048661">
    <property type="entry name" value="CPL1-like"/>
</dbReference>
<dbReference type="OrthoDB" id="439917at2759"/>
<sequence>MQIKRILPTLPFLFAGAAAQIVSIPGLDASLLQGGSLVNLNAFANVLGGGSCPGATVGVRASVLGLVKVCACVNVLQLGSTDQACPACTANASPICGGPGTCACACNDGYYATETGICAPNSGCAPPNTLTDLGTYSVCTCAPGYLPDGAGGCILTPSGRARSRHRRQFGTLPHRRSQDVFGPKSSERLVQGDANLSCPDGETACPLPSGGFECVDTTNSLTACGGCVGSGYTGKNCLAIPGALSVQCADSQCHVGSCFRGWRYSKDGFGACV</sequence>
<dbReference type="AlphaFoldDB" id="A0A061B082"/>
<gene>
    <name evidence="3" type="ORF">RHTO0S_05e03004g</name>
</gene>
<organism evidence="3">
    <name type="scientific">Rhodotorula toruloides</name>
    <name type="common">Yeast</name>
    <name type="synonym">Rhodosporidium toruloides</name>
    <dbReference type="NCBI Taxonomy" id="5286"/>
    <lineage>
        <taxon>Eukaryota</taxon>
        <taxon>Fungi</taxon>
        <taxon>Dikarya</taxon>
        <taxon>Basidiomycota</taxon>
        <taxon>Pucciniomycotina</taxon>
        <taxon>Microbotryomycetes</taxon>
        <taxon>Sporidiobolales</taxon>
        <taxon>Sporidiobolaceae</taxon>
        <taxon>Rhodotorula</taxon>
    </lineage>
</organism>
<keyword evidence="1" id="KW-0732">Signal</keyword>
<dbReference type="PANTHER" id="PTHR35192:SF2">
    <property type="entry name" value="APPLE DOMAIN-CONTAINING PROTEIN"/>
    <property type="match status" value="1"/>
</dbReference>
<protein>
    <submittedName>
        <fullName evidence="3">RHTO0S05e03004g1_1</fullName>
    </submittedName>
</protein>
<dbReference type="Pfam" id="PF21671">
    <property type="entry name" value="CPL1-like"/>
    <property type="match status" value="1"/>
</dbReference>
<accession>A0A061B082</accession>
<dbReference type="InterPro" id="IPR009030">
    <property type="entry name" value="Growth_fac_rcpt_cys_sf"/>
</dbReference>
<evidence type="ECO:0000313" key="3">
    <source>
        <dbReference type="EMBL" id="CDR40405.1"/>
    </source>
</evidence>
<proteinExistence type="predicted"/>
<feature type="chain" id="PRO_5001594161" evidence="1">
    <location>
        <begin position="20"/>
        <end position="273"/>
    </location>
</feature>
<dbReference type="PANTHER" id="PTHR35192">
    <property type="entry name" value="PROTEIN, PUTATIVE-RELATED"/>
    <property type="match status" value="1"/>
</dbReference>
<dbReference type="EMBL" id="LK052940">
    <property type="protein sequence ID" value="CDR40405.1"/>
    <property type="molecule type" value="Genomic_DNA"/>
</dbReference>
<dbReference type="SUPFAM" id="SSF57184">
    <property type="entry name" value="Growth factor receptor domain"/>
    <property type="match status" value="1"/>
</dbReference>